<dbReference type="Proteomes" id="UP001231649">
    <property type="component" value="Chromosome 18"/>
</dbReference>
<proteinExistence type="predicted"/>
<keyword evidence="2" id="KW-1185">Reference proteome</keyword>
<protein>
    <submittedName>
        <fullName evidence="1">Uncharacterized protein</fullName>
    </submittedName>
</protein>
<comment type="caution">
    <text evidence="1">The sequence shown here is derived from an EMBL/GenBank/DDBJ whole genome shotgun (WGS) entry which is preliminary data.</text>
</comment>
<organism evidence="1 2">
    <name type="scientific">Mythimna loreyi</name>
    <dbReference type="NCBI Taxonomy" id="667449"/>
    <lineage>
        <taxon>Eukaryota</taxon>
        <taxon>Metazoa</taxon>
        <taxon>Ecdysozoa</taxon>
        <taxon>Arthropoda</taxon>
        <taxon>Hexapoda</taxon>
        <taxon>Insecta</taxon>
        <taxon>Pterygota</taxon>
        <taxon>Neoptera</taxon>
        <taxon>Endopterygota</taxon>
        <taxon>Lepidoptera</taxon>
        <taxon>Glossata</taxon>
        <taxon>Ditrysia</taxon>
        <taxon>Noctuoidea</taxon>
        <taxon>Noctuidae</taxon>
        <taxon>Noctuinae</taxon>
        <taxon>Hadenini</taxon>
        <taxon>Mythimna</taxon>
    </lineage>
</organism>
<accession>A0ACC2QHW4</accession>
<gene>
    <name evidence="1" type="ORF">PYW08_005926</name>
</gene>
<name>A0ACC2QHW4_9NEOP</name>
<sequence>MKKRHLSSRSSSSESDEELRVLRRLEAERRLLKDQKKKQKEQLKASETPGEKRARRLREKQDKERKCRERMGWDNVYQCYTNQDNPFGDSALTDTFVWTKKLVKEGIKALPRDELKAINRQKQLENMIELTKVQQRRLKREAKIEASAAVAASRSDAWTRREDAFQIQQARLRSQIRIRDGRAKPIDCLVNYVSSEECVDALEIHEPSAWLSGLQSQDLEDLLEDIKVYKELESNANQAWWEDVQTVVLDELDKLRRLAAPAARRHAVHRAVADDVTQIFKDKTVAQLSALQTQLQQASRGADGAYWGSVRAQLRAHISRARLRERHLQLQRARAGQRGADTQQAGQRGADKQQTELRGADTQLTEEPHRSQSEVVRAAAPAPTLGSGERERAARYRPTRMLDHMEPATWSVRAGAEHALPGGSRRRKPRYFNRVLTAVEWNQYSRAHYDAQRPPPARVRGYQFNVLYPDLVDKRATPTFSLKACPENPDLAVVRFHAGPPYADIAFKIVNREWEHSPRRGFRCHFHNNIFRLWFQFKRYRYHR</sequence>
<dbReference type="EMBL" id="CM056794">
    <property type="protein sequence ID" value="KAJ8717527.1"/>
    <property type="molecule type" value="Genomic_DNA"/>
</dbReference>
<evidence type="ECO:0000313" key="1">
    <source>
        <dbReference type="EMBL" id="KAJ8717527.1"/>
    </source>
</evidence>
<reference evidence="1" key="1">
    <citation type="submission" date="2023-03" db="EMBL/GenBank/DDBJ databases">
        <title>Chromosome-level genomes of two armyworms, Mythimna separata and Mythimna loreyi, provide insights into the biosynthesis and reception of sex pheromones.</title>
        <authorList>
            <person name="Zhao H."/>
        </authorList>
    </citation>
    <scope>NUCLEOTIDE SEQUENCE</scope>
    <source>
        <strain evidence="1">BeijingLab</strain>
    </source>
</reference>
<evidence type="ECO:0000313" key="2">
    <source>
        <dbReference type="Proteomes" id="UP001231649"/>
    </source>
</evidence>